<dbReference type="Pfam" id="PF04863">
    <property type="entry name" value="EGF_alliinase"/>
    <property type="match status" value="1"/>
</dbReference>
<dbReference type="Gene3D" id="3.40.640.10">
    <property type="entry name" value="Type I PLP-dependent aspartate aminotransferase-like (Major domain)"/>
    <property type="match status" value="1"/>
</dbReference>
<feature type="transmembrane region" description="Helical" evidence="5">
    <location>
        <begin position="7"/>
        <end position="29"/>
    </location>
</feature>
<reference evidence="8" key="2">
    <citation type="journal article" date="2024" name="Plant">
        <title>Genomic evolution and insights into agronomic trait innovations of Sesamum species.</title>
        <authorList>
            <person name="Miao H."/>
            <person name="Wang L."/>
            <person name="Qu L."/>
            <person name="Liu H."/>
            <person name="Sun Y."/>
            <person name="Le M."/>
            <person name="Wang Q."/>
            <person name="Wei S."/>
            <person name="Zheng Y."/>
            <person name="Lin W."/>
            <person name="Duan Y."/>
            <person name="Cao H."/>
            <person name="Xiong S."/>
            <person name="Wang X."/>
            <person name="Wei L."/>
            <person name="Li C."/>
            <person name="Ma Q."/>
            <person name="Ju M."/>
            <person name="Zhao R."/>
            <person name="Li G."/>
            <person name="Mu C."/>
            <person name="Tian Q."/>
            <person name="Mei H."/>
            <person name="Zhang T."/>
            <person name="Gao T."/>
            <person name="Zhang H."/>
        </authorList>
    </citation>
    <scope>NUCLEOTIDE SEQUENCE</scope>
    <source>
        <strain evidence="8">KEN8</strain>
    </source>
</reference>
<evidence type="ECO:0000256" key="3">
    <source>
        <dbReference type="ARBA" id="ARBA00022576"/>
    </source>
</evidence>
<gene>
    <name evidence="8" type="ORF">Scaly_1638200</name>
</gene>
<protein>
    <submittedName>
        <fullName evidence="8">Tryptophan aminotransferase-related protein 4</fullName>
    </submittedName>
</protein>
<dbReference type="Pfam" id="PF04864">
    <property type="entry name" value="Alliinase_C"/>
    <property type="match status" value="1"/>
</dbReference>
<evidence type="ECO:0000256" key="5">
    <source>
        <dbReference type="SAM" id="Phobius"/>
    </source>
</evidence>
<keyword evidence="4" id="KW-0663">Pyridoxal phosphate</keyword>
<dbReference type="GO" id="GO:0008483">
    <property type="term" value="F:transaminase activity"/>
    <property type="evidence" value="ECO:0007669"/>
    <property type="project" value="UniProtKB-KW"/>
</dbReference>
<comment type="cofactor">
    <cofactor evidence="1">
        <name>pyridoxal 5'-phosphate</name>
        <dbReference type="ChEBI" id="CHEBI:597326"/>
    </cofactor>
</comment>
<proteinExistence type="inferred from homology"/>
<keyword evidence="3 8" id="KW-0032">Aminotransferase</keyword>
<dbReference type="InterPro" id="IPR006948">
    <property type="entry name" value="Alliinase_C"/>
</dbReference>
<dbReference type="InterPro" id="IPR015422">
    <property type="entry name" value="PyrdxlP-dep_Trfase_small"/>
</dbReference>
<dbReference type="EMBL" id="JACGWM010000009">
    <property type="protein sequence ID" value="KAL0352495.1"/>
    <property type="molecule type" value="Genomic_DNA"/>
</dbReference>
<dbReference type="SUPFAM" id="SSF53383">
    <property type="entry name" value="PLP-dependent transferases"/>
    <property type="match status" value="1"/>
</dbReference>
<sequence>MTIRRFCCSFCFLASVALNLFFVISPYYLSDWKKQKLSNWAEEAAAEAEAVALISCSGHGRAYLDGVVVDGKPVCECNTCYEGPDCSLLNPDCAADVNSGDPLFLEPFWMQHAASSAVVVAGWHRMSYTFSDHSYISQELENHIRRVHAVARNAITKGKHLIFGGGSTQLLAAAVYALSINLSSPAEVVAAVPAYPVYKEQTEFFKAKQFEFHGDASSLRNGTSNTIENVIEFVASPNNPDGNLKKAVLEGPSVKTIHDYAYYWPHYTAIPAPADEDLMIFTMSKLTGHAGSRFGWAIVKDKNVYENMLQYKSLADSGTSKDTQLRALKLIKVVLENGGRGIYNFAYKTMRGRWTKLNHVLSLSKRFKLQEIPPSFCNYSRTVRGASPAYAWLKCEREEDSNCSAVLQAAKIIGREGSLFASDDRYVRLSLLRSQDDFDLLLRRLNDLISKEKGAQTM</sequence>
<dbReference type="Gene3D" id="2.10.25.30">
    <property type="entry name" value="EGF-like, alliinase"/>
    <property type="match status" value="1"/>
</dbReference>
<dbReference type="PANTHER" id="PTHR43795">
    <property type="entry name" value="BIFUNCTIONAL ASPARTATE AMINOTRANSFERASE AND GLUTAMATE/ASPARTATE-PREPHENATE AMINOTRANSFERASE-RELATED"/>
    <property type="match status" value="1"/>
</dbReference>
<evidence type="ECO:0000259" key="6">
    <source>
        <dbReference type="Pfam" id="PF04863"/>
    </source>
</evidence>
<keyword evidence="5" id="KW-0812">Transmembrane</keyword>
<comment type="similarity">
    <text evidence="2">Belongs to the alliinase family.</text>
</comment>
<dbReference type="InterPro" id="IPR015421">
    <property type="entry name" value="PyrdxlP-dep_Trfase_major"/>
</dbReference>
<evidence type="ECO:0000259" key="7">
    <source>
        <dbReference type="Pfam" id="PF04864"/>
    </source>
</evidence>
<evidence type="ECO:0000256" key="1">
    <source>
        <dbReference type="ARBA" id="ARBA00001933"/>
    </source>
</evidence>
<dbReference type="AlphaFoldDB" id="A0AAW2PBG1"/>
<reference evidence="8" key="1">
    <citation type="submission" date="2020-06" db="EMBL/GenBank/DDBJ databases">
        <authorList>
            <person name="Li T."/>
            <person name="Hu X."/>
            <person name="Zhang T."/>
            <person name="Song X."/>
            <person name="Zhang H."/>
            <person name="Dai N."/>
            <person name="Sheng W."/>
            <person name="Hou X."/>
            <person name="Wei L."/>
        </authorList>
    </citation>
    <scope>NUCLEOTIDE SEQUENCE</scope>
    <source>
        <strain evidence="8">KEN8</strain>
        <tissue evidence="8">Leaf</tissue>
    </source>
</reference>
<dbReference type="InterPro" id="IPR015424">
    <property type="entry name" value="PyrdxlP-dep_Trfase"/>
</dbReference>
<dbReference type="PANTHER" id="PTHR43795:SF20">
    <property type="entry name" value="TRYPTOPHAN AMINOTRANSFERASE-RELATED PROTEIN 3"/>
    <property type="match status" value="1"/>
</dbReference>
<evidence type="ECO:0000313" key="8">
    <source>
        <dbReference type="EMBL" id="KAL0352495.1"/>
    </source>
</evidence>
<evidence type="ECO:0000256" key="4">
    <source>
        <dbReference type="ARBA" id="ARBA00022898"/>
    </source>
</evidence>
<dbReference type="InterPro" id="IPR037029">
    <property type="entry name" value="Alliinase_N_sf"/>
</dbReference>
<organism evidence="8">
    <name type="scientific">Sesamum calycinum</name>
    <dbReference type="NCBI Taxonomy" id="2727403"/>
    <lineage>
        <taxon>Eukaryota</taxon>
        <taxon>Viridiplantae</taxon>
        <taxon>Streptophyta</taxon>
        <taxon>Embryophyta</taxon>
        <taxon>Tracheophyta</taxon>
        <taxon>Spermatophyta</taxon>
        <taxon>Magnoliopsida</taxon>
        <taxon>eudicotyledons</taxon>
        <taxon>Gunneridae</taxon>
        <taxon>Pentapetalae</taxon>
        <taxon>asterids</taxon>
        <taxon>lamiids</taxon>
        <taxon>Lamiales</taxon>
        <taxon>Pedaliaceae</taxon>
        <taxon>Sesamum</taxon>
    </lineage>
</organism>
<name>A0AAW2PBG1_9LAMI</name>
<evidence type="ECO:0000256" key="2">
    <source>
        <dbReference type="ARBA" id="ARBA00006312"/>
    </source>
</evidence>
<feature type="domain" description="Alliinase EGF-like" evidence="6">
    <location>
        <begin position="39"/>
        <end position="93"/>
    </location>
</feature>
<dbReference type="InterPro" id="IPR050478">
    <property type="entry name" value="Ethylene_sulfur-biosynth"/>
</dbReference>
<dbReference type="GO" id="GO:0006520">
    <property type="term" value="P:amino acid metabolic process"/>
    <property type="evidence" value="ECO:0007669"/>
    <property type="project" value="TreeGrafter"/>
</dbReference>
<comment type="caution">
    <text evidence="8">The sequence shown here is derived from an EMBL/GenBank/DDBJ whole genome shotgun (WGS) entry which is preliminary data.</text>
</comment>
<accession>A0AAW2PBG1</accession>
<keyword evidence="5" id="KW-0472">Membrane</keyword>
<keyword evidence="3 8" id="KW-0808">Transferase</keyword>
<dbReference type="CDD" id="cd00609">
    <property type="entry name" value="AAT_like"/>
    <property type="match status" value="1"/>
</dbReference>
<feature type="domain" description="Alliinase C-terminal" evidence="7">
    <location>
        <begin position="95"/>
        <end position="448"/>
    </location>
</feature>
<dbReference type="Gene3D" id="3.90.1150.10">
    <property type="entry name" value="Aspartate Aminotransferase, domain 1"/>
    <property type="match status" value="1"/>
</dbReference>
<dbReference type="InterPro" id="IPR006947">
    <property type="entry name" value="EGF_alliinase"/>
</dbReference>
<keyword evidence="5" id="KW-1133">Transmembrane helix</keyword>
<dbReference type="GO" id="GO:0016846">
    <property type="term" value="F:carbon-sulfur lyase activity"/>
    <property type="evidence" value="ECO:0007669"/>
    <property type="project" value="InterPro"/>
</dbReference>